<dbReference type="Proteomes" id="UP000764045">
    <property type="component" value="Unassembled WGS sequence"/>
</dbReference>
<protein>
    <recommendedName>
        <fullName evidence="3">MarR family transcriptional regulator</fullName>
    </recommendedName>
</protein>
<evidence type="ECO:0000313" key="1">
    <source>
        <dbReference type="EMBL" id="MBM6662994.1"/>
    </source>
</evidence>
<evidence type="ECO:0000313" key="2">
    <source>
        <dbReference type="Proteomes" id="UP000764045"/>
    </source>
</evidence>
<accession>A0A939B610</accession>
<dbReference type="AlphaFoldDB" id="A0A939B610"/>
<evidence type="ECO:0008006" key="3">
    <source>
        <dbReference type="Google" id="ProtNLM"/>
    </source>
</evidence>
<reference evidence="1 2" key="1">
    <citation type="journal article" date="2021" name="Sci. Rep.">
        <title>The distribution of antibiotic resistance genes in chicken gut microbiota commensals.</title>
        <authorList>
            <person name="Juricova H."/>
            <person name="Matiasovicova J."/>
            <person name="Kubasova T."/>
            <person name="Cejkova D."/>
            <person name="Rychlik I."/>
        </authorList>
    </citation>
    <scope>NUCLEOTIDE SEQUENCE [LARGE SCALE GENOMIC DNA]</scope>
    <source>
        <strain evidence="1 2">An819</strain>
    </source>
</reference>
<dbReference type="EMBL" id="JACJJL010000038">
    <property type="protein sequence ID" value="MBM6662994.1"/>
    <property type="molecule type" value="Genomic_DNA"/>
</dbReference>
<name>A0A939B610_9BACT</name>
<dbReference type="RefSeq" id="WP_205111960.1">
    <property type="nucleotide sequence ID" value="NZ_JACJJL010000038.1"/>
</dbReference>
<comment type="caution">
    <text evidence="1">The sequence shown here is derived from an EMBL/GenBank/DDBJ whole genome shotgun (WGS) entry which is preliminary data.</text>
</comment>
<keyword evidence="2" id="KW-1185">Reference proteome</keyword>
<proteinExistence type="predicted"/>
<organism evidence="1 2">
    <name type="scientific">Marseilla massiliensis</name>
    <dbReference type="NCBI Taxonomy" id="1841864"/>
    <lineage>
        <taxon>Bacteria</taxon>
        <taxon>Pseudomonadati</taxon>
        <taxon>Bacteroidota</taxon>
        <taxon>Bacteroidia</taxon>
        <taxon>Bacteroidales</taxon>
        <taxon>Prevotellaceae</taxon>
        <taxon>Marseilla</taxon>
    </lineage>
</organism>
<sequence length="322" mass="36798">MELNEISILHRKIRISPCGKERLKGVSVGEKLSYTFYEGVYEGISMLFLQPRKGNPTPRECGITAERLTTLSGLPVVFILKSGPTYERQRLTDKGVYFVMSDRYAHLPMLIALEKTSDRKVASALTPVAQYILLYHLQVKSLKGFSAKEIAGLIPYSYESTTLGITCLEDVGLCEKIQDGPRRKILRFPCKGMELWKKAGQVLISPLEKRFYCEGIRTDKEYPACGINALAHYTWLNPDPERMLMLTSKEYRSLKSAEAFDSPNVFDGKIIVEVWKYPVIKMAEENKEWVDRLSLALSLGNDDDPRIEKEVERMINDIQWKD</sequence>
<gene>
    <name evidence="1" type="ORF">H6B30_14795</name>
</gene>